<evidence type="ECO:0008006" key="3">
    <source>
        <dbReference type="Google" id="ProtNLM"/>
    </source>
</evidence>
<accession>K7Z3R2</accession>
<protein>
    <recommendedName>
        <fullName evidence="3">DUF1150 family protein</fullName>
    </recommendedName>
</protein>
<reference evidence="1 2" key="1">
    <citation type="journal article" date="2012" name="Proc. Natl. Acad. Sci. U.S.A.">
        <title>Genome streamlining and chemical defense in a coral reef symbiosis.</title>
        <authorList>
            <person name="Kwan J.C."/>
            <person name="Donia M.S."/>
            <person name="Han A.W."/>
            <person name="Hirose E."/>
            <person name="Haygood M.G."/>
            <person name="Schmidt E.W."/>
        </authorList>
    </citation>
    <scope>NUCLEOTIDE SEQUENCE [LARGE SCALE GENOMIC DNA]</scope>
    <source>
        <strain evidence="1 2">L2</strain>
    </source>
</reference>
<sequence length="77" mass="8546">MSDRSNQISQQSRVEITQQALSNLGLNQIAFIKSVHEEGAEHFVVHSADGTAVRLFPTRELAELAIRHSDLLPVSLH</sequence>
<proteinExistence type="predicted"/>
<gene>
    <name evidence="1" type="ORF">A1OE_440</name>
</gene>
<dbReference type="OrthoDB" id="8449790at2"/>
<evidence type="ECO:0000313" key="1">
    <source>
        <dbReference type="EMBL" id="AFX98633.1"/>
    </source>
</evidence>
<dbReference type="Pfam" id="PF06620">
    <property type="entry name" value="DUF1150"/>
    <property type="match status" value="1"/>
</dbReference>
<evidence type="ECO:0000313" key="2">
    <source>
        <dbReference type="Proteomes" id="UP000010077"/>
    </source>
</evidence>
<keyword evidence="2" id="KW-1185">Reference proteome</keyword>
<dbReference type="Proteomes" id="UP000010077">
    <property type="component" value="Chromosome"/>
</dbReference>
<name>K7Z3R2_9PROT</name>
<dbReference type="EMBL" id="CP003539">
    <property type="protein sequence ID" value="AFX98633.1"/>
    <property type="molecule type" value="Genomic_DNA"/>
</dbReference>
<dbReference type="KEGG" id="thal:A1OE_440"/>
<dbReference type="HOGENOM" id="CLU_181511_1_1_5"/>
<dbReference type="AlphaFoldDB" id="K7Z3R2"/>
<dbReference type="RefSeq" id="WP_015088131.1">
    <property type="nucleotide sequence ID" value="NC_019566.1"/>
</dbReference>
<dbReference type="InterPro" id="IPR009531">
    <property type="entry name" value="DUF1150"/>
</dbReference>
<organism evidence="1 2">
    <name type="scientific">Candidatus Endolissoclinum faulkneri L2</name>
    <dbReference type="NCBI Taxonomy" id="1193729"/>
    <lineage>
        <taxon>Bacteria</taxon>
        <taxon>Pseudomonadati</taxon>
        <taxon>Pseudomonadota</taxon>
        <taxon>Alphaproteobacteria</taxon>
        <taxon>Rhodospirillales</taxon>
        <taxon>Rhodospirillaceae</taxon>
        <taxon>Candidatus Endolissoclinum</taxon>
    </lineage>
</organism>